<dbReference type="OrthoDB" id="2064333at2"/>
<sequence>MMDKNGMLEELVSKCIINNWAQELLNIDQRYSSNREHIEKELVSALEDVCRKAAGFQQRGVKGDIKYICISFLRTSIMEDTSFYRIDAYDSRWFLDTTECYSMWNAEFIFSSLFKQISLLKNEKKQYGRFVTDMDVDNVKLSEALKYHTLAVEFTRSVIPKFLQSVAFIEMVKVPEICIMMGEYRDFNEVLYSDNEVKA</sequence>
<protein>
    <submittedName>
        <fullName evidence="1">Uncharacterized protein</fullName>
    </submittedName>
</protein>
<accession>A0A0L6JQ86</accession>
<name>A0A0L6JQ86_9FIRM</name>
<dbReference type="eggNOG" id="COG1357">
    <property type="taxonomic scope" value="Bacteria"/>
</dbReference>
<dbReference type="EMBL" id="LGTC01000001">
    <property type="protein sequence ID" value="KNY27948.1"/>
    <property type="molecule type" value="Genomic_DNA"/>
</dbReference>
<evidence type="ECO:0000313" key="1">
    <source>
        <dbReference type="EMBL" id="KNY27948.1"/>
    </source>
</evidence>
<proteinExistence type="predicted"/>
<comment type="caution">
    <text evidence="1">The sequence shown here is derived from an EMBL/GenBank/DDBJ whole genome shotgun (WGS) entry which is preliminary data.</text>
</comment>
<dbReference type="AlphaFoldDB" id="A0A0L6JQ86"/>
<dbReference type="RefSeq" id="WP_036938974.1">
    <property type="nucleotide sequence ID" value="NZ_JQKC01000008.1"/>
</dbReference>
<dbReference type="STRING" id="398512.Bccel_3219"/>
<keyword evidence="2" id="KW-1185">Reference proteome</keyword>
<evidence type="ECO:0000313" key="2">
    <source>
        <dbReference type="Proteomes" id="UP000036923"/>
    </source>
</evidence>
<gene>
    <name evidence="1" type="ORF">Bccel_3219</name>
</gene>
<organism evidence="1 2">
    <name type="scientific">Pseudobacteroides cellulosolvens ATCC 35603 = DSM 2933</name>
    <dbReference type="NCBI Taxonomy" id="398512"/>
    <lineage>
        <taxon>Bacteria</taxon>
        <taxon>Bacillati</taxon>
        <taxon>Bacillota</taxon>
        <taxon>Clostridia</taxon>
        <taxon>Eubacteriales</taxon>
        <taxon>Oscillospiraceae</taxon>
        <taxon>Pseudobacteroides</taxon>
    </lineage>
</organism>
<reference evidence="2" key="1">
    <citation type="submission" date="2015-07" db="EMBL/GenBank/DDBJ databases">
        <title>Near-Complete Genome Sequence of the Cellulolytic Bacterium Bacteroides (Pseudobacteroides) cellulosolvens ATCC 35603.</title>
        <authorList>
            <person name="Dassa B."/>
            <person name="Utturkar S.M."/>
            <person name="Klingeman D.M."/>
            <person name="Hurt R.A."/>
            <person name="Keller M."/>
            <person name="Xu J."/>
            <person name="Reddy Y.H.K."/>
            <person name="Borovok I."/>
            <person name="Grinberg I.R."/>
            <person name="Lamed R."/>
            <person name="Zhivin O."/>
            <person name="Bayer E.A."/>
            <person name="Brown S.D."/>
        </authorList>
    </citation>
    <scope>NUCLEOTIDE SEQUENCE [LARGE SCALE GENOMIC DNA]</scope>
    <source>
        <strain evidence="2">DSM 2933</strain>
    </source>
</reference>
<dbReference type="Proteomes" id="UP000036923">
    <property type="component" value="Unassembled WGS sequence"/>
</dbReference>